<evidence type="ECO:0000313" key="6">
    <source>
        <dbReference type="EMBL" id="RFM22912.1"/>
    </source>
</evidence>
<name>A0A395LW47_9BACT</name>
<sequence>MKLEGKVALITGASRGIGRASAIRFAREGAKLVLASRTHSELQALADELFKLYDTDSLVVPCDVTKAAEVKALIDQAVSNFGRIDILLNSAGVGHLKPITELTVEEFDEMIDVNLKGTFYASKFASEVMVRQKSGHIINLPGILGKAVMRMSSGYSASKYGVTGLSKAMTQDLMRDGVKISLLHFGGVNTTFWDRITMRVQREKMITVDQAADMILLCATQPDQLVLGELVLQPESHQL</sequence>
<dbReference type="CDD" id="cd05233">
    <property type="entry name" value="SDR_c"/>
    <property type="match status" value="1"/>
</dbReference>
<feature type="domain" description="Ketoreductase" evidence="5">
    <location>
        <begin position="6"/>
        <end position="146"/>
    </location>
</feature>
<dbReference type="AlphaFoldDB" id="A0A395LW47"/>
<evidence type="ECO:0000256" key="3">
    <source>
        <dbReference type="ARBA" id="ARBA00023002"/>
    </source>
</evidence>
<accession>A0A395LW47</accession>
<evidence type="ECO:0000256" key="2">
    <source>
        <dbReference type="ARBA" id="ARBA00022857"/>
    </source>
</evidence>
<keyword evidence="3" id="KW-0560">Oxidoreductase</keyword>
<dbReference type="Pfam" id="PF00106">
    <property type="entry name" value="adh_short"/>
    <property type="match status" value="1"/>
</dbReference>
<comment type="similarity">
    <text evidence="1 4">Belongs to the short-chain dehydrogenases/reductases (SDR) family.</text>
</comment>
<dbReference type="EMBL" id="PHFL01000072">
    <property type="protein sequence ID" value="RFM22912.1"/>
    <property type="molecule type" value="Genomic_DNA"/>
</dbReference>
<evidence type="ECO:0000256" key="4">
    <source>
        <dbReference type="RuleBase" id="RU000363"/>
    </source>
</evidence>
<evidence type="ECO:0000313" key="7">
    <source>
        <dbReference type="Proteomes" id="UP000266389"/>
    </source>
</evidence>
<proteinExistence type="inferred from homology"/>
<dbReference type="Proteomes" id="UP000266389">
    <property type="component" value="Unassembled WGS sequence"/>
</dbReference>
<dbReference type="Gene3D" id="3.40.50.720">
    <property type="entry name" value="NAD(P)-binding Rossmann-like Domain"/>
    <property type="match status" value="1"/>
</dbReference>
<comment type="caution">
    <text evidence="6">The sequence shown here is derived from an EMBL/GenBank/DDBJ whole genome shotgun (WGS) entry which is preliminary data.</text>
</comment>
<dbReference type="PRINTS" id="PR00081">
    <property type="entry name" value="GDHRDH"/>
</dbReference>
<evidence type="ECO:0000259" key="5">
    <source>
        <dbReference type="SMART" id="SM00822"/>
    </source>
</evidence>
<dbReference type="GO" id="GO:0016491">
    <property type="term" value="F:oxidoreductase activity"/>
    <property type="evidence" value="ECO:0007669"/>
    <property type="project" value="UniProtKB-KW"/>
</dbReference>
<evidence type="ECO:0000256" key="1">
    <source>
        <dbReference type="ARBA" id="ARBA00006484"/>
    </source>
</evidence>
<dbReference type="InterPro" id="IPR057326">
    <property type="entry name" value="KR_dom"/>
</dbReference>
<dbReference type="SMART" id="SM00822">
    <property type="entry name" value="PKS_KR"/>
    <property type="match status" value="1"/>
</dbReference>
<dbReference type="PRINTS" id="PR00080">
    <property type="entry name" value="SDRFAMILY"/>
</dbReference>
<reference evidence="6 7" key="1">
    <citation type="journal article" date="2011" name="ISME J.">
        <title>Community ecology of hot spring cyanobacterial mats: predominant populations and their functional potential.</title>
        <authorList>
            <person name="Klatt C.G."/>
            <person name="Wood J.M."/>
            <person name="Rusch D.B."/>
            <person name="Bateson M.M."/>
            <person name="Hamamura N."/>
            <person name="Heidelberg J.F."/>
            <person name="Grossman A.R."/>
            <person name="Bhaya D."/>
            <person name="Cohan F.M."/>
            <person name="Kuhl M."/>
            <person name="Bryant D.A."/>
            <person name="Ward D.M."/>
        </authorList>
    </citation>
    <scope>NUCLEOTIDE SEQUENCE [LARGE SCALE GENOMIC DNA]</scope>
    <source>
        <strain evidence="6">OS</strain>
    </source>
</reference>
<dbReference type="InterPro" id="IPR036291">
    <property type="entry name" value="NAD(P)-bd_dom_sf"/>
</dbReference>
<keyword evidence="2" id="KW-0521">NADP</keyword>
<protein>
    <submittedName>
        <fullName evidence="6">SDR family oxidoreductase</fullName>
    </submittedName>
</protein>
<dbReference type="PANTHER" id="PTHR43391">
    <property type="entry name" value="RETINOL DEHYDROGENASE-RELATED"/>
    <property type="match status" value="1"/>
</dbReference>
<organism evidence="6 7">
    <name type="scientific">Candidatus Thermochlorobacter aerophilus</name>
    <dbReference type="NCBI Taxonomy" id="1868324"/>
    <lineage>
        <taxon>Bacteria</taxon>
        <taxon>Pseudomonadati</taxon>
        <taxon>Chlorobiota</taxon>
        <taxon>Chlorobiia</taxon>
        <taxon>Chlorobiales</taxon>
        <taxon>Candidatus Thermochlorobacteriaceae</taxon>
        <taxon>Candidatus Thermochlorobacter</taxon>
    </lineage>
</organism>
<dbReference type="SUPFAM" id="SSF51735">
    <property type="entry name" value="NAD(P)-binding Rossmann-fold domains"/>
    <property type="match status" value="1"/>
</dbReference>
<dbReference type="PANTHER" id="PTHR43391:SF14">
    <property type="entry name" value="DEHYDROGENASE_REDUCTASE SDR FAMILY PROTEIN 7-LIKE"/>
    <property type="match status" value="1"/>
</dbReference>
<gene>
    <name evidence="6" type="ORF">D0433_13945</name>
</gene>
<dbReference type="FunFam" id="3.40.50.720:FF:000084">
    <property type="entry name" value="Short-chain dehydrogenase reductase"/>
    <property type="match status" value="1"/>
</dbReference>
<dbReference type="InterPro" id="IPR002347">
    <property type="entry name" value="SDR_fam"/>
</dbReference>